<proteinExistence type="predicted"/>
<evidence type="ECO:0000256" key="1">
    <source>
        <dbReference type="SAM" id="MobiDB-lite"/>
    </source>
</evidence>
<accession>A0A3D8QCW0</accession>
<keyword evidence="2" id="KW-1133">Transmembrane helix</keyword>
<name>A0A3D8QCW0_9HELO</name>
<dbReference type="AlphaFoldDB" id="A0A3D8QCW0"/>
<dbReference type="Proteomes" id="UP000256645">
    <property type="component" value="Unassembled WGS sequence"/>
</dbReference>
<keyword evidence="2" id="KW-0472">Membrane</keyword>
<evidence type="ECO:0000256" key="2">
    <source>
        <dbReference type="SAM" id="Phobius"/>
    </source>
</evidence>
<gene>
    <name evidence="3" type="ORF">BP6252_12770</name>
</gene>
<evidence type="ECO:0000313" key="4">
    <source>
        <dbReference type="Proteomes" id="UP000256645"/>
    </source>
</evidence>
<sequence length="94" mass="9930">MTLPTVVEFINFVVTLVGFLFSLLAASLALVHLKSLEYRDNAGKFIFPRTPPPRTGGSSTLLAGPLEKILSSGATDCYSPKPEPGPLNPALTSA</sequence>
<comment type="caution">
    <text evidence="3">The sequence shown here is derived from an EMBL/GenBank/DDBJ whole genome shotgun (WGS) entry which is preliminary data.</text>
</comment>
<reference evidence="3 4" key="1">
    <citation type="journal article" date="2018" name="IMA Fungus">
        <title>IMA Genome-F 9: Draft genome sequence of Annulohypoxylon stygium, Aspergillus mulundensis, Berkeleyomyces basicola (syn. Thielaviopsis basicola), Ceratocystis smalleyi, two Cercospora beticola strains, Coleophoma cylindrospora, Fusarium fracticaudum, Phialophora cf. hyalina, and Morchella septimelata.</title>
        <authorList>
            <person name="Wingfield B.D."/>
            <person name="Bills G.F."/>
            <person name="Dong Y."/>
            <person name="Huang W."/>
            <person name="Nel W.J."/>
            <person name="Swalarsk-Parry B.S."/>
            <person name="Vaghefi N."/>
            <person name="Wilken P.M."/>
            <person name="An Z."/>
            <person name="de Beer Z.W."/>
            <person name="De Vos L."/>
            <person name="Chen L."/>
            <person name="Duong T.A."/>
            <person name="Gao Y."/>
            <person name="Hammerbacher A."/>
            <person name="Kikkert J.R."/>
            <person name="Li Y."/>
            <person name="Li H."/>
            <person name="Li K."/>
            <person name="Li Q."/>
            <person name="Liu X."/>
            <person name="Ma X."/>
            <person name="Naidoo K."/>
            <person name="Pethybridge S.J."/>
            <person name="Sun J."/>
            <person name="Steenkamp E.T."/>
            <person name="van der Nest M.A."/>
            <person name="van Wyk S."/>
            <person name="Wingfield M.J."/>
            <person name="Xiong C."/>
            <person name="Yue Q."/>
            <person name="Zhang X."/>
        </authorList>
    </citation>
    <scope>NUCLEOTIDE SEQUENCE [LARGE SCALE GENOMIC DNA]</scope>
    <source>
        <strain evidence="3 4">BP6252</strain>
    </source>
</reference>
<organism evidence="3 4">
    <name type="scientific">Coleophoma cylindrospora</name>
    <dbReference type="NCBI Taxonomy" id="1849047"/>
    <lineage>
        <taxon>Eukaryota</taxon>
        <taxon>Fungi</taxon>
        <taxon>Dikarya</taxon>
        <taxon>Ascomycota</taxon>
        <taxon>Pezizomycotina</taxon>
        <taxon>Leotiomycetes</taxon>
        <taxon>Helotiales</taxon>
        <taxon>Dermateaceae</taxon>
        <taxon>Coleophoma</taxon>
    </lineage>
</organism>
<dbReference type="EMBL" id="PDLM01000016">
    <property type="protein sequence ID" value="RDW59683.1"/>
    <property type="molecule type" value="Genomic_DNA"/>
</dbReference>
<keyword evidence="4" id="KW-1185">Reference proteome</keyword>
<feature type="transmembrane region" description="Helical" evidence="2">
    <location>
        <begin position="12"/>
        <end position="31"/>
    </location>
</feature>
<evidence type="ECO:0000313" key="3">
    <source>
        <dbReference type="EMBL" id="RDW59683.1"/>
    </source>
</evidence>
<feature type="region of interest" description="Disordered" evidence="1">
    <location>
        <begin position="72"/>
        <end position="94"/>
    </location>
</feature>
<keyword evidence="2" id="KW-0812">Transmembrane</keyword>
<protein>
    <submittedName>
        <fullName evidence="3">Uncharacterized protein</fullName>
    </submittedName>
</protein>